<reference evidence="2 3" key="1">
    <citation type="submission" date="2024-04" db="EMBL/GenBank/DDBJ databases">
        <title>genome sequences of Mucor flavus KT1a and Helicostylum pulchrum KT1b strains isolated from the surface of a dry-aged beef.</title>
        <authorList>
            <person name="Toyotome T."/>
            <person name="Hosono M."/>
            <person name="Torimaru M."/>
            <person name="Fukuda K."/>
            <person name="Mikami N."/>
        </authorList>
    </citation>
    <scope>NUCLEOTIDE SEQUENCE [LARGE SCALE GENOMIC DNA]</scope>
    <source>
        <strain evidence="2 3">KT1a</strain>
    </source>
</reference>
<organism evidence="2 3">
    <name type="scientific">Mucor flavus</name>
    <dbReference type="NCBI Taxonomy" id="439312"/>
    <lineage>
        <taxon>Eukaryota</taxon>
        <taxon>Fungi</taxon>
        <taxon>Fungi incertae sedis</taxon>
        <taxon>Mucoromycota</taxon>
        <taxon>Mucoromycotina</taxon>
        <taxon>Mucoromycetes</taxon>
        <taxon>Mucorales</taxon>
        <taxon>Mucorineae</taxon>
        <taxon>Mucoraceae</taxon>
        <taxon>Mucor</taxon>
    </lineage>
</organism>
<comment type="caution">
    <text evidence="2">The sequence shown here is derived from an EMBL/GenBank/DDBJ whole genome shotgun (WGS) entry which is preliminary data.</text>
</comment>
<evidence type="ECO:0000256" key="1">
    <source>
        <dbReference type="SAM" id="MobiDB-lite"/>
    </source>
</evidence>
<gene>
    <name evidence="2" type="ORF">MFLAVUS_004009</name>
</gene>
<evidence type="ECO:0000313" key="3">
    <source>
        <dbReference type="Proteomes" id="UP001473302"/>
    </source>
</evidence>
<feature type="compositionally biased region" description="Low complexity" evidence="1">
    <location>
        <begin position="392"/>
        <end position="401"/>
    </location>
</feature>
<feature type="compositionally biased region" description="Acidic residues" evidence="1">
    <location>
        <begin position="402"/>
        <end position="447"/>
    </location>
</feature>
<dbReference type="EMBL" id="BAABUK010000007">
    <property type="protein sequence ID" value="GAA5810586.1"/>
    <property type="molecule type" value="Genomic_DNA"/>
</dbReference>
<dbReference type="Proteomes" id="UP001473302">
    <property type="component" value="Unassembled WGS sequence"/>
</dbReference>
<name>A0ABP9YUR1_9FUNG</name>
<proteinExistence type="predicted"/>
<feature type="region of interest" description="Disordered" evidence="1">
    <location>
        <begin position="386"/>
        <end position="447"/>
    </location>
</feature>
<evidence type="ECO:0000313" key="2">
    <source>
        <dbReference type="EMBL" id="GAA5810586.1"/>
    </source>
</evidence>
<accession>A0ABP9YUR1</accession>
<sequence length="447" mass="51213">MSKRSRRVLEELSSVSEAKLLLQAAVDRQTFARLQKEAEEIVKYFDDLTANDILDITISSKDSQIEGVEEADLKLLRSNNAIDNVNIQKLSKNFKSIYNGSKLASALNSCENYKPNTLMENIVVRIYVFVLRIHHEKPWYFSSESLKRYSEFDFQMKFWGYMFETYLGRNRHIVLQWGDTMSNTCKKVGLRFKLDLRLLILKDDESISDGATGEVARKATKRKFYNDRLKSVLASKCHLNAFLESLLHISEEEIVNVVFPLVQIMGLEARIFSLRLTGKKIYVVEDLYSFNFPRTLGQIKAGDLESLINGFALIEKMVKDLERKFNDGQSEQGSAMNRIINETKRNTCTMKEWLTPVIWDKNEKDTSQDDTCDDDTCDDDTCENDTCDNDTYDNNSNGNDSNDNDSNDNDSSDDDSSDDGSSDDDSSDNNDTNEEDNDTNEEDNDQQ</sequence>
<protein>
    <submittedName>
        <fullName evidence="2">Uncharacterized protein</fullName>
    </submittedName>
</protein>
<keyword evidence="3" id="KW-1185">Reference proteome</keyword>